<name>A0ABR7J274_9FLAO</name>
<proteinExistence type="predicted"/>
<dbReference type="EMBL" id="JACRUN010000011">
    <property type="protein sequence ID" value="MBC5836126.1"/>
    <property type="molecule type" value="Genomic_DNA"/>
</dbReference>
<evidence type="ECO:0000313" key="2">
    <source>
        <dbReference type="Proteomes" id="UP000605990"/>
    </source>
</evidence>
<dbReference type="RefSeq" id="WP_166131285.1">
    <property type="nucleotide sequence ID" value="NZ_JAANOQ010000010.1"/>
</dbReference>
<evidence type="ECO:0008006" key="3">
    <source>
        <dbReference type="Google" id="ProtNLM"/>
    </source>
</evidence>
<comment type="caution">
    <text evidence="1">The sequence shown here is derived from an EMBL/GenBank/DDBJ whole genome shotgun (WGS) entry which is preliminary data.</text>
</comment>
<evidence type="ECO:0000313" key="1">
    <source>
        <dbReference type="EMBL" id="MBC5836126.1"/>
    </source>
</evidence>
<reference evidence="1 2" key="1">
    <citation type="submission" date="2020-08" db="EMBL/GenBank/DDBJ databases">
        <title>Description of novel Flavobacterium F-408 isolate.</title>
        <authorList>
            <person name="Saticioglu I.B."/>
            <person name="Duman M."/>
            <person name="Altun S."/>
        </authorList>
    </citation>
    <scope>NUCLEOTIDE SEQUENCE [LARGE SCALE GENOMIC DNA]</scope>
    <source>
        <strain evidence="1 2">F-408</strain>
    </source>
</reference>
<organism evidence="1 2">
    <name type="scientific">Flavobacterium bernardetii</name>
    <dbReference type="NCBI Taxonomy" id="2813823"/>
    <lineage>
        <taxon>Bacteria</taxon>
        <taxon>Pseudomonadati</taxon>
        <taxon>Bacteroidota</taxon>
        <taxon>Flavobacteriia</taxon>
        <taxon>Flavobacteriales</taxon>
        <taxon>Flavobacteriaceae</taxon>
        <taxon>Flavobacterium</taxon>
    </lineage>
</organism>
<gene>
    <name evidence="1" type="ORF">H8R27_14640</name>
</gene>
<accession>A0ABR7J274</accession>
<keyword evidence="2" id="KW-1185">Reference proteome</keyword>
<dbReference type="Proteomes" id="UP000605990">
    <property type="component" value="Unassembled WGS sequence"/>
</dbReference>
<protein>
    <recommendedName>
        <fullName evidence="3">DUF3828 domain-containing protein</fullName>
    </recommendedName>
</protein>
<sequence>MKNKLIRIFRVIFLTSCFFNCKEEVNTVINESTSQKHLNLNATDSSKTTTKDSIELTILVRKVYNWHETKFLEDFPYKHQNDTIFTGIDWEEYNKNIKLHKNTNLFTDEFFRRHKSIAKIIDNSIKKAGIEWRNSNDGIPLWHSNADDWCACQDNPDDYWKILTIDSLKINNNLASFIWTWDKKDVKDKHEYLVTAKKINNVWKINSLEWQNQNYSVEEFDKMMND</sequence>